<dbReference type="InterPro" id="IPR036890">
    <property type="entry name" value="HATPase_C_sf"/>
</dbReference>
<dbReference type="Pfam" id="PF02518">
    <property type="entry name" value="HATPase_c"/>
    <property type="match status" value="1"/>
</dbReference>
<comment type="catalytic activity">
    <reaction evidence="1">
        <text>ATP + protein L-histidine = ADP + protein N-phospho-L-histidine.</text>
        <dbReference type="EC" id="2.7.13.3"/>
    </reaction>
</comment>
<evidence type="ECO:0000256" key="3">
    <source>
        <dbReference type="ARBA" id="ARBA00022553"/>
    </source>
</evidence>
<keyword evidence="9" id="KW-1185">Reference proteome</keyword>
<keyword evidence="3" id="KW-0597">Phosphoprotein</keyword>
<dbReference type="Gene3D" id="3.30.565.10">
    <property type="entry name" value="Histidine kinase-like ATPase, C-terminal domain"/>
    <property type="match status" value="1"/>
</dbReference>
<dbReference type="InterPro" id="IPR003594">
    <property type="entry name" value="HATPase_dom"/>
</dbReference>
<dbReference type="SMART" id="SM00387">
    <property type="entry name" value="HATPase_c"/>
    <property type="match status" value="1"/>
</dbReference>
<gene>
    <name evidence="8" type="ORF">GA0070617_5941</name>
</gene>
<dbReference type="PANTHER" id="PTHR45436:SF5">
    <property type="entry name" value="SENSOR HISTIDINE KINASE TRCS"/>
    <property type="match status" value="1"/>
</dbReference>
<accession>A0A1C6VI85</accession>
<sequence length="400" mass="42273">MSNLFDIDACRLAGTMGEHGWRRRLTRRLDPAAYVPGPVSAPEADPWPSICAAVSGRLLDTAQQLLPALEQAQARADDPEQLALLYAVDHGLARLRRQAENLMVLAGQPVPDAEPQVTSLADTVRAATSAVADYRRVEIGPLLDLAVTEQGADDVIRILTELLDNAVRHSPEPYPVLVSAHRTDADQVMVRITDSGPGDRALAVDEVNAMLAGRTPPTRPDRAGAAAPARPDRAAVRLGLLVVRELALAHGIDVHLTAGSAGTTATVLIPTALLCDLPAPADPATPRHLTSTRTTPPDRSVPPDRPVPSDRSVPPGRSASESGLPVRPTAPGPLAVATGPLAVTAAGLPRRPPARVRDDPGPTGPPVETDPTDRQRWPQEMADFTNAIAAHAALKVEEDR</sequence>
<feature type="domain" description="Histidine kinase/HSP90-like ATPase" evidence="7">
    <location>
        <begin position="150"/>
        <end position="273"/>
    </location>
</feature>
<feature type="region of interest" description="Disordered" evidence="6">
    <location>
        <begin position="283"/>
        <end position="378"/>
    </location>
</feature>
<dbReference type="InterPro" id="IPR050428">
    <property type="entry name" value="TCS_sensor_his_kinase"/>
</dbReference>
<dbReference type="STRING" id="683228.GA0070617_5941"/>
<dbReference type="GO" id="GO:0005886">
    <property type="term" value="C:plasma membrane"/>
    <property type="evidence" value="ECO:0007669"/>
    <property type="project" value="TreeGrafter"/>
</dbReference>
<evidence type="ECO:0000256" key="1">
    <source>
        <dbReference type="ARBA" id="ARBA00000085"/>
    </source>
</evidence>
<dbReference type="GO" id="GO:0000160">
    <property type="term" value="P:phosphorelay signal transduction system"/>
    <property type="evidence" value="ECO:0007669"/>
    <property type="project" value="TreeGrafter"/>
</dbReference>
<dbReference type="EC" id="2.7.13.3" evidence="2"/>
<keyword evidence="4" id="KW-0808">Transferase</keyword>
<dbReference type="Proteomes" id="UP000198937">
    <property type="component" value="Unassembled WGS sequence"/>
</dbReference>
<evidence type="ECO:0000256" key="2">
    <source>
        <dbReference type="ARBA" id="ARBA00012438"/>
    </source>
</evidence>
<evidence type="ECO:0000256" key="6">
    <source>
        <dbReference type="SAM" id="MobiDB-lite"/>
    </source>
</evidence>
<keyword evidence="5 8" id="KW-0418">Kinase</keyword>
<dbReference type="EMBL" id="FMIA01000002">
    <property type="protein sequence ID" value="SCL66039.1"/>
    <property type="molecule type" value="Genomic_DNA"/>
</dbReference>
<reference evidence="8 9" key="1">
    <citation type="submission" date="2016-06" db="EMBL/GenBank/DDBJ databases">
        <authorList>
            <person name="Kjaerup R.B."/>
            <person name="Dalgaard T.S."/>
            <person name="Juul-Madsen H.R."/>
        </authorList>
    </citation>
    <scope>NUCLEOTIDE SEQUENCE [LARGE SCALE GENOMIC DNA]</scope>
    <source>
        <strain evidence="8 9">DSM 45577</strain>
    </source>
</reference>
<organism evidence="8 9">
    <name type="scientific">Micromonospora yangpuensis</name>
    <dbReference type="NCBI Taxonomy" id="683228"/>
    <lineage>
        <taxon>Bacteria</taxon>
        <taxon>Bacillati</taxon>
        <taxon>Actinomycetota</taxon>
        <taxon>Actinomycetes</taxon>
        <taxon>Micromonosporales</taxon>
        <taxon>Micromonosporaceae</taxon>
        <taxon>Micromonospora</taxon>
    </lineage>
</organism>
<dbReference type="PANTHER" id="PTHR45436">
    <property type="entry name" value="SENSOR HISTIDINE KINASE YKOH"/>
    <property type="match status" value="1"/>
</dbReference>
<dbReference type="AlphaFoldDB" id="A0A1C6VI85"/>
<evidence type="ECO:0000259" key="7">
    <source>
        <dbReference type="SMART" id="SM00387"/>
    </source>
</evidence>
<proteinExistence type="predicted"/>
<evidence type="ECO:0000313" key="8">
    <source>
        <dbReference type="EMBL" id="SCL66039.1"/>
    </source>
</evidence>
<name>A0A1C6VI85_9ACTN</name>
<dbReference type="SUPFAM" id="SSF55874">
    <property type="entry name" value="ATPase domain of HSP90 chaperone/DNA topoisomerase II/histidine kinase"/>
    <property type="match status" value="1"/>
</dbReference>
<protein>
    <recommendedName>
        <fullName evidence="2">histidine kinase</fullName>
        <ecNumber evidence="2">2.7.13.3</ecNumber>
    </recommendedName>
</protein>
<evidence type="ECO:0000256" key="4">
    <source>
        <dbReference type="ARBA" id="ARBA00022679"/>
    </source>
</evidence>
<dbReference type="GO" id="GO:0004673">
    <property type="term" value="F:protein histidine kinase activity"/>
    <property type="evidence" value="ECO:0007669"/>
    <property type="project" value="UniProtKB-EC"/>
</dbReference>
<evidence type="ECO:0000313" key="9">
    <source>
        <dbReference type="Proteomes" id="UP000198937"/>
    </source>
</evidence>
<evidence type="ECO:0000256" key="5">
    <source>
        <dbReference type="ARBA" id="ARBA00022777"/>
    </source>
</evidence>